<name>A0A6J7WSV6_9CAUD</name>
<protein>
    <submittedName>
        <fullName evidence="2">Uncharacterized protein</fullName>
    </submittedName>
</protein>
<keyword evidence="1" id="KW-1133">Transmembrane helix</keyword>
<evidence type="ECO:0000313" key="2">
    <source>
        <dbReference type="EMBL" id="CAB5218373.1"/>
    </source>
</evidence>
<sequence length="41" mass="4646">MIAAILVTIIVTIPISILWGIAIERMHNDPDYKGDDFLDFD</sequence>
<proteinExistence type="predicted"/>
<keyword evidence="1" id="KW-0472">Membrane</keyword>
<keyword evidence="1" id="KW-0812">Transmembrane</keyword>
<evidence type="ECO:0000256" key="1">
    <source>
        <dbReference type="SAM" id="Phobius"/>
    </source>
</evidence>
<accession>A0A6J7WSV6</accession>
<organism evidence="2">
    <name type="scientific">uncultured Caudovirales phage</name>
    <dbReference type="NCBI Taxonomy" id="2100421"/>
    <lineage>
        <taxon>Viruses</taxon>
        <taxon>Duplodnaviria</taxon>
        <taxon>Heunggongvirae</taxon>
        <taxon>Uroviricota</taxon>
        <taxon>Caudoviricetes</taxon>
        <taxon>Peduoviridae</taxon>
        <taxon>Maltschvirus</taxon>
        <taxon>Maltschvirus maltsch</taxon>
    </lineage>
</organism>
<dbReference type="EMBL" id="LR798259">
    <property type="protein sequence ID" value="CAB5218373.1"/>
    <property type="molecule type" value="Genomic_DNA"/>
</dbReference>
<feature type="transmembrane region" description="Helical" evidence="1">
    <location>
        <begin position="6"/>
        <end position="23"/>
    </location>
</feature>
<reference evidence="2" key="1">
    <citation type="submission" date="2020-05" db="EMBL/GenBank/DDBJ databases">
        <authorList>
            <person name="Chiriac C."/>
            <person name="Salcher M."/>
            <person name="Ghai R."/>
            <person name="Kavagutti S V."/>
        </authorList>
    </citation>
    <scope>NUCLEOTIDE SEQUENCE</scope>
</reference>
<gene>
    <name evidence="2" type="ORF">UFOVP217_10</name>
</gene>